<dbReference type="InterPro" id="IPR051681">
    <property type="entry name" value="Ser/Thr_Kinases-Pseudokinases"/>
</dbReference>
<organism evidence="4 5">
    <name type="scientific">Chlamydomonas incerta</name>
    <dbReference type="NCBI Taxonomy" id="51695"/>
    <lineage>
        <taxon>Eukaryota</taxon>
        <taxon>Viridiplantae</taxon>
        <taxon>Chlorophyta</taxon>
        <taxon>core chlorophytes</taxon>
        <taxon>Chlorophyceae</taxon>
        <taxon>CS clade</taxon>
        <taxon>Chlamydomonadales</taxon>
        <taxon>Chlamydomonadaceae</taxon>
        <taxon>Chlamydomonas</taxon>
    </lineage>
</organism>
<feature type="region of interest" description="Disordered" evidence="1">
    <location>
        <begin position="445"/>
        <end position="495"/>
    </location>
</feature>
<feature type="region of interest" description="Disordered" evidence="1">
    <location>
        <begin position="611"/>
        <end position="646"/>
    </location>
</feature>
<proteinExistence type="predicted"/>
<feature type="compositionally biased region" description="Low complexity" evidence="1">
    <location>
        <begin position="683"/>
        <end position="696"/>
    </location>
</feature>
<dbReference type="PROSITE" id="PS00109">
    <property type="entry name" value="PROTEIN_KINASE_TYR"/>
    <property type="match status" value="1"/>
</dbReference>
<feature type="compositionally biased region" description="Low complexity" evidence="1">
    <location>
        <begin position="611"/>
        <end position="625"/>
    </location>
</feature>
<dbReference type="Gene3D" id="1.10.510.10">
    <property type="entry name" value="Transferase(Phosphotransferase) domain 1"/>
    <property type="match status" value="1"/>
</dbReference>
<dbReference type="SUPFAM" id="SSF55781">
    <property type="entry name" value="GAF domain-like"/>
    <property type="match status" value="1"/>
</dbReference>
<keyword evidence="2" id="KW-0732">Signal</keyword>
<feature type="compositionally biased region" description="Low complexity" evidence="1">
    <location>
        <begin position="525"/>
        <end position="538"/>
    </location>
</feature>
<dbReference type="Pfam" id="PF07714">
    <property type="entry name" value="PK_Tyr_Ser-Thr"/>
    <property type="match status" value="1"/>
</dbReference>
<dbReference type="PANTHER" id="PTHR44329">
    <property type="entry name" value="SERINE/THREONINE-PROTEIN KINASE TNNI3K-RELATED"/>
    <property type="match status" value="1"/>
</dbReference>
<gene>
    <name evidence="4" type="ORF">HXX76_007974</name>
</gene>
<evidence type="ECO:0000259" key="3">
    <source>
        <dbReference type="PROSITE" id="PS50011"/>
    </source>
</evidence>
<evidence type="ECO:0000256" key="1">
    <source>
        <dbReference type="SAM" id="MobiDB-lite"/>
    </source>
</evidence>
<dbReference type="Gene3D" id="3.30.450.40">
    <property type="match status" value="1"/>
</dbReference>
<feature type="region of interest" description="Disordered" evidence="1">
    <location>
        <begin position="662"/>
        <end position="698"/>
    </location>
</feature>
<dbReference type="GO" id="GO:0005524">
    <property type="term" value="F:ATP binding"/>
    <property type="evidence" value="ECO:0007669"/>
    <property type="project" value="InterPro"/>
</dbReference>
<dbReference type="AlphaFoldDB" id="A0A835W256"/>
<feature type="signal peptide" evidence="2">
    <location>
        <begin position="1"/>
        <end position="19"/>
    </location>
</feature>
<dbReference type="InterPro" id="IPR008266">
    <property type="entry name" value="Tyr_kinase_AS"/>
</dbReference>
<dbReference type="SUPFAM" id="SSF56112">
    <property type="entry name" value="Protein kinase-like (PK-like)"/>
    <property type="match status" value="1"/>
</dbReference>
<feature type="compositionally biased region" description="Acidic residues" evidence="1">
    <location>
        <begin position="511"/>
        <end position="524"/>
    </location>
</feature>
<sequence length="990" mass="100688">MFAASVSLVALFDVRRVYVSCSTGGAIPVSAGPNRWRWTRCAWTAAQMAAAAAQAGPGGGGGGGGKGMLVVPDTTQDPRFKQYAAGSPGIRFFCSVPLIGEDGRPLGTLGFVDVAPRPGFDAASAAAMSNFTALVVRHLEKRMALKAKEEDNELLKATYGQLQRTLDCFDHCVVLLDVSCEGWRVLHVNAAWAKMTGVERTVVVGQLLMDVFEGPDRTHLPSSALLHAADEEAELQIPGARLRLHSPLGTPKGGFLLTFRPAGGSQAEEAAEAAAKQQQAQAQGVLLGSTGAGENLASPFVAEPASGANAAATRAAASRFYFMKVDLAGRAPTSRASGGLPMAGSGFGAGVSDVVEGLTLSNLLGKGSFGSVYFGTWMGTPVAVKIMDNDLRATLATRGPVGGAAGQAVAEAILGTQLRHPNIVATLKWAARRLERPNANVVIRSNYADNGGEGGGSLGPSRAHLAAPPAGEVAAGEGPESEGAGGPLSGGGGAWAVMDFADHRLHELEDHVEEGEEGEEEEAVQEAVQEAEAGAHSGRGTHGGGARTGAGAGLQLGRSMLAANSSVGPGGMTGGPSPMLQSSVNDSAMLVTCGNNATGGNNITGGSNATGSSNTAAGGATAAGGPAVPSRTSLSRGASGVGGGGLSRLSGAPTSYGPSLTAGAVASESTPVLSPSSRTSTYTPLALGAAPPAATPERNRVSAVMLTSRMSAGSTRGGGGGSSTNVARAFAGGIATVGGARVSALGRAGQQDGNRASMDLDLTPGNGSVQTWIVMEYCDKGCLQDAIERGWLRTERSAVSGRPNMAAVLATAREVAAALAYLHSQNVVHGDLSGWNVMLCSAGAGGGAAATQGGRGFVAKVADFGLSRTLEIRSKMQTHSYGTLSHMPPELVMLGTMSRAVDVYSFGILLWQMYTGQRPWAGLTHSQIIMMIGSGTARLNFPAATPAAYEALMRDCTAPDPDRRPAFTDIVKRLEAQVADAQSQDLSGTF</sequence>
<dbReference type="InterPro" id="IPR000719">
    <property type="entry name" value="Prot_kinase_dom"/>
</dbReference>
<feature type="domain" description="Protein kinase" evidence="3">
    <location>
        <begin position="635"/>
        <end position="978"/>
    </location>
</feature>
<dbReference type="InterPro" id="IPR011009">
    <property type="entry name" value="Kinase-like_dom_sf"/>
</dbReference>
<evidence type="ECO:0000313" key="5">
    <source>
        <dbReference type="Proteomes" id="UP000650467"/>
    </source>
</evidence>
<dbReference type="GO" id="GO:0004674">
    <property type="term" value="F:protein serine/threonine kinase activity"/>
    <property type="evidence" value="ECO:0007669"/>
    <property type="project" value="TreeGrafter"/>
</dbReference>
<dbReference type="Proteomes" id="UP000650467">
    <property type="component" value="Unassembled WGS sequence"/>
</dbReference>
<feature type="chain" id="PRO_5032879442" description="Protein kinase domain-containing protein" evidence="2">
    <location>
        <begin position="20"/>
        <end position="990"/>
    </location>
</feature>
<accession>A0A835W256</accession>
<evidence type="ECO:0000313" key="4">
    <source>
        <dbReference type="EMBL" id="KAG2434249.1"/>
    </source>
</evidence>
<dbReference type="PANTHER" id="PTHR44329:SF214">
    <property type="entry name" value="PROTEIN KINASE DOMAIN-CONTAINING PROTEIN"/>
    <property type="match status" value="1"/>
</dbReference>
<comment type="caution">
    <text evidence="4">The sequence shown here is derived from an EMBL/GenBank/DDBJ whole genome shotgun (WGS) entry which is preliminary data.</text>
</comment>
<dbReference type="InterPro" id="IPR001245">
    <property type="entry name" value="Ser-Thr/Tyr_kinase_cat_dom"/>
</dbReference>
<protein>
    <recommendedName>
        <fullName evidence="3">Protein kinase domain-containing protein</fullName>
    </recommendedName>
</protein>
<feature type="compositionally biased region" description="Polar residues" evidence="1">
    <location>
        <begin position="667"/>
        <end position="682"/>
    </location>
</feature>
<feature type="region of interest" description="Disordered" evidence="1">
    <location>
        <begin position="511"/>
        <end position="583"/>
    </location>
</feature>
<dbReference type="EMBL" id="JAEHOC010000017">
    <property type="protein sequence ID" value="KAG2434249.1"/>
    <property type="molecule type" value="Genomic_DNA"/>
</dbReference>
<evidence type="ECO:0000256" key="2">
    <source>
        <dbReference type="SAM" id="SignalP"/>
    </source>
</evidence>
<reference evidence="4" key="1">
    <citation type="journal article" date="2020" name="bioRxiv">
        <title>Comparative genomics of Chlamydomonas.</title>
        <authorList>
            <person name="Craig R.J."/>
            <person name="Hasan A.R."/>
            <person name="Ness R.W."/>
            <person name="Keightley P.D."/>
        </authorList>
    </citation>
    <scope>NUCLEOTIDE SEQUENCE</scope>
    <source>
        <strain evidence="4">SAG 7.73</strain>
    </source>
</reference>
<dbReference type="OrthoDB" id="303614at2759"/>
<dbReference type="PROSITE" id="PS50011">
    <property type="entry name" value="PROTEIN_KINASE_DOM"/>
    <property type="match status" value="1"/>
</dbReference>
<dbReference type="SUPFAM" id="SSF55785">
    <property type="entry name" value="PYP-like sensor domain (PAS domain)"/>
    <property type="match status" value="1"/>
</dbReference>
<dbReference type="InterPro" id="IPR035965">
    <property type="entry name" value="PAS-like_dom_sf"/>
</dbReference>
<feature type="compositionally biased region" description="Gly residues" evidence="1">
    <location>
        <begin position="540"/>
        <end position="554"/>
    </location>
</feature>
<feature type="compositionally biased region" description="Gly residues" evidence="1">
    <location>
        <begin position="483"/>
        <end position="494"/>
    </location>
</feature>
<feature type="compositionally biased region" description="Low complexity" evidence="1">
    <location>
        <begin position="465"/>
        <end position="482"/>
    </location>
</feature>
<dbReference type="Gene3D" id="3.30.200.20">
    <property type="entry name" value="Phosphorylase Kinase, domain 1"/>
    <property type="match status" value="1"/>
</dbReference>
<name>A0A835W256_CHLIN</name>
<keyword evidence="5" id="KW-1185">Reference proteome</keyword>
<dbReference type="InterPro" id="IPR029016">
    <property type="entry name" value="GAF-like_dom_sf"/>
</dbReference>